<name>A0A7J7TTN9_MYOMY</name>
<accession>A0A7J7TTN9</accession>
<feature type="region of interest" description="Disordered" evidence="1">
    <location>
        <begin position="39"/>
        <end position="60"/>
    </location>
</feature>
<comment type="caution">
    <text evidence="2">The sequence shown here is derived from an EMBL/GenBank/DDBJ whole genome shotgun (WGS) entry which is preliminary data.</text>
</comment>
<sequence length="122" mass="13734">MKERRSSLLTTSDTLRLIPSKSLRGRYCHVHLTDEKTEAPKGYKTCPKSPTGKYPKSSDLPVTPRFSSFKSLPQAIFLGPCHGDIDNNPVLQMQHRIAYPCISEALLSSFSRTFLGRPQQLQ</sequence>
<dbReference type="Proteomes" id="UP000527355">
    <property type="component" value="Unassembled WGS sequence"/>
</dbReference>
<evidence type="ECO:0000313" key="3">
    <source>
        <dbReference type="Proteomes" id="UP000527355"/>
    </source>
</evidence>
<dbReference type="EMBL" id="JABWUV010000015">
    <property type="protein sequence ID" value="KAF6303962.1"/>
    <property type="molecule type" value="Genomic_DNA"/>
</dbReference>
<gene>
    <name evidence="2" type="ORF">mMyoMyo1_008945</name>
</gene>
<reference evidence="2 3" key="1">
    <citation type="journal article" date="2020" name="Nature">
        <title>Six reference-quality genomes reveal evolution of bat adaptations.</title>
        <authorList>
            <person name="Jebb D."/>
            <person name="Huang Z."/>
            <person name="Pippel M."/>
            <person name="Hughes G.M."/>
            <person name="Lavrichenko K."/>
            <person name="Devanna P."/>
            <person name="Winkler S."/>
            <person name="Jermiin L.S."/>
            <person name="Skirmuntt E.C."/>
            <person name="Katzourakis A."/>
            <person name="Burkitt-Gray L."/>
            <person name="Ray D.A."/>
            <person name="Sullivan K.A.M."/>
            <person name="Roscito J.G."/>
            <person name="Kirilenko B.M."/>
            <person name="Davalos L.M."/>
            <person name="Corthals A.P."/>
            <person name="Power M.L."/>
            <person name="Jones G."/>
            <person name="Ransome R.D."/>
            <person name="Dechmann D.K.N."/>
            <person name="Locatelli A.G."/>
            <person name="Puechmaille S.J."/>
            <person name="Fedrigo O."/>
            <person name="Jarvis E.D."/>
            <person name="Hiller M."/>
            <person name="Vernes S.C."/>
            <person name="Myers E.W."/>
            <person name="Teeling E.C."/>
        </authorList>
    </citation>
    <scope>NUCLEOTIDE SEQUENCE [LARGE SCALE GENOMIC DNA]</scope>
    <source>
        <strain evidence="2">MMyoMyo1</strain>
        <tissue evidence="2">Flight muscle</tissue>
    </source>
</reference>
<organism evidence="2 3">
    <name type="scientific">Myotis myotis</name>
    <name type="common">Greater mouse-eared bat</name>
    <name type="synonym">Vespertilio myotis</name>
    <dbReference type="NCBI Taxonomy" id="51298"/>
    <lineage>
        <taxon>Eukaryota</taxon>
        <taxon>Metazoa</taxon>
        <taxon>Chordata</taxon>
        <taxon>Craniata</taxon>
        <taxon>Vertebrata</taxon>
        <taxon>Euteleostomi</taxon>
        <taxon>Mammalia</taxon>
        <taxon>Eutheria</taxon>
        <taxon>Laurasiatheria</taxon>
        <taxon>Chiroptera</taxon>
        <taxon>Yangochiroptera</taxon>
        <taxon>Vespertilionidae</taxon>
        <taxon>Myotis</taxon>
    </lineage>
</organism>
<keyword evidence="3" id="KW-1185">Reference proteome</keyword>
<evidence type="ECO:0000313" key="2">
    <source>
        <dbReference type="EMBL" id="KAF6303962.1"/>
    </source>
</evidence>
<protein>
    <submittedName>
        <fullName evidence="2">Uncharacterized protein</fullName>
    </submittedName>
</protein>
<proteinExistence type="predicted"/>
<evidence type="ECO:0000256" key="1">
    <source>
        <dbReference type="SAM" id="MobiDB-lite"/>
    </source>
</evidence>
<dbReference type="AlphaFoldDB" id="A0A7J7TTN9"/>